<sequence>MPRLAPRLVKAILKDADKPKFLPFSKPSKQRKSLHDPKQLREAPQFNFKSYERSILLSTSGPNPITESRAYELHKTLPPVVFLPKGAKAREGETDKPREMTEQERKWYSSPYLRMLASPLRRCAVTDQYLPSDFMIRFSYLRVPSSDAGRPVPSLAIIPDGLEHSKYTSRKGGHSFYSLCLREAVDQFIMKQPYKRGTRESPLIPRKHLPRQVAHLLRLRVLQELEQLGERMRHQVRQRIRNGDPHTILRRLTREEFDSMESTRTAPFQNAIAVLVVPPVEAESSMSPLPPPEETPSKEPFPPLSVLMPISSGLQSGFNSLQPLGGLLPSPTVPVYNCLTAFPHPSQRAALRALLVRVLKLEQHRERLHKSPRLPPVESPSFSTDGSELSDAFVLCSDQENLRRGDAAAVAIALWRLRMFEGEDKPTTSSWSLGTHREVRKLL</sequence>
<dbReference type="Proteomes" id="UP000298030">
    <property type="component" value="Unassembled WGS sequence"/>
</dbReference>
<dbReference type="AlphaFoldDB" id="A0A4Y7TPN3"/>
<proteinExistence type="predicted"/>
<accession>A0A4Y7TPN3</accession>
<dbReference type="OrthoDB" id="3363286at2759"/>
<reference evidence="2 3" key="1">
    <citation type="journal article" date="2019" name="Nat. Ecol. Evol.">
        <title>Megaphylogeny resolves global patterns of mushroom evolution.</title>
        <authorList>
            <person name="Varga T."/>
            <person name="Krizsan K."/>
            <person name="Foldi C."/>
            <person name="Dima B."/>
            <person name="Sanchez-Garcia M."/>
            <person name="Sanchez-Ramirez S."/>
            <person name="Szollosi G.J."/>
            <person name="Szarkandi J.G."/>
            <person name="Papp V."/>
            <person name="Albert L."/>
            <person name="Andreopoulos W."/>
            <person name="Angelini C."/>
            <person name="Antonin V."/>
            <person name="Barry K.W."/>
            <person name="Bougher N.L."/>
            <person name="Buchanan P."/>
            <person name="Buyck B."/>
            <person name="Bense V."/>
            <person name="Catcheside P."/>
            <person name="Chovatia M."/>
            <person name="Cooper J."/>
            <person name="Damon W."/>
            <person name="Desjardin D."/>
            <person name="Finy P."/>
            <person name="Geml J."/>
            <person name="Haridas S."/>
            <person name="Hughes K."/>
            <person name="Justo A."/>
            <person name="Karasinski D."/>
            <person name="Kautmanova I."/>
            <person name="Kiss B."/>
            <person name="Kocsube S."/>
            <person name="Kotiranta H."/>
            <person name="LaButti K.M."/>
            <person name="Lechner B.E."/>
            <person name="Liimatainen K."/>
            <person name="Lipzen A."/>
            <person name="Lukacs Z."/>
            <person name="Mihaltcheva S."/>
            <person name="Morgado L.N."/>
            <person name="Niskanen T."/>
            <person name="Noordeloos M.E."/>
            <person name="Ohm R.A."/>
            <person name="Ortiz-Santana B."/>
            <person name="Ovrebo C."/>
            <person name="Racz N."/>
            <person name="Riley R."/>
            <person name="Savchenko A."/>
            <person name="Shiryaev A."/>
            <person name="Soop K."/>
            <person name="Spirin V."/>
            <person name="Szebenyi C."/>
            <person name="Tomsovsky M."/>
            <person name="Tulloss R.E."/>
            <person name="Uehling J."/>
            <person name="Grigoriev I.V."/>
            <person name="Vagvolgyi C."/>
            <person name="Papp T."/>
            <person name="Martin F.M."/>
            <person name="Miettinen O."/>
            <person name="Hibbett D.S."/>
            <person name="Nagy L.G."/>
        </authorList>
    </citation>
    <scope>NUCLEOTIDE SEQUENCE [LARGE SCALE GENOMIC DNA]</scope>
    <source>
        <strain evidence="2 3">FP101781</strain>
    </source>
</reference>
<comment type="caution">
    <text evidence="2">The sequence shown here is derived from an EMBL/GenBank/DDBJ whole genome shotgun (WGS) entry which is preliminary data.</text>
</comment>
<protein>
    <submittedName>
        <fullName evidence="2">Uncharacterized protein</fullName>
    </submittedName>
</protein>
<name>A0A4Y7TPN3_COPMI</name>
<keyword evidence="3" id="KW-1185">Reference proteome</keyword>
<evidence type="ECO:0000313" key="3">
    <source>
        <dbReference type="Proteomes" id="UP000298030"/>
    </source>
</evidence>
<gene>
    <name evidence="2" type="ORF">FA13DRAFT_1351855</name>
</gene>
<feature type="region of interest" description="Disordered" evidence="1">
    <location>
        <begin position="20"/>
        <end position="39"/>
    </location>
</feature>
<dbReference type="STRING" id="71717.A0A4Y7TPN3"/>
<evidence type="ECO:0000256" key="1">
    <source>
        <dbReference type="SAM" id="MobiDB-lite"/>
    </source>
</evidence>
<organism evidence="2 3">
    <name type="scientific">Coprinellus micaceus</name>
    <name type="common">Glistening ink-cap mushroom</name>
    <name type="synonym">Coprinus micaceus</name>
    <dbReference type="NCBI Taxonomy" id="71717"/>
    <lineage>
        <taxon>Eukaryota</taxon>
        <taxon>Fungi</taxon>
        <taxon>Dikarya</taxon>
        <taxon>Basidiomycota</taxon>
        <taxon>Agaricomycotina</taxon>
        <taxon>Agaricomycetes</taxon>
        <taxon>Agaricomycetidae</taxon>
        <taxon>Agaricales</taxon>
        <taxon>Agaricineae</taxon>
        <taxon>Psathyrellaceae</taxon>
        <taxon>Coprinellus</taxon>
    </lineage>
</organism>
<dbReference type="EMBL" id="QPFP01000007">
    <property type="protein sequence ID" value="TEB35532.1"/>
    <property type="molecule type" value="Genomic_DNA"/>
</dbReference>
<evidence type="ECO:0000313" key="2">
    <source>
        <dbReference type="EMBL" id="TEB35532.1"/>
    </source>
</evidence>